<name>A0A7M5WLU6_9CNID</name>
<dbReference type="AlphaFoldDB" id="A0A7M5WLU6"/>
<reference evidence="1" key="1">
    <citation type="submission" date="2021-01" db="UniProtKB">
        <authorList>
            <consortium name="EnsemblMetazoa"/>
        </authorList>
    </citation>
    <scope>IDENTIFICATION</scope>
</reference>
<evidence type="ECO:0000313" key="1">
    <source>
        <dbReference type="EnsemblMetazoa" id="CLYHEMP010197.1"/>
    </source>
</evidence>
<dbReference type="EnsemblMetazoa" id="CLYHEMT010197.1">
    <property type="protein sequence ID" value="CLYHEMP010197.1"/>
    <property type="gene ID" value="CLYHEMG010197"/>
</dbReference>
<evidence type="ECO:0000313" key="2">
    <source>
        <dbReference type="Proteomes" id="UP000594262"/>
    </source>
</evidence>
<sequence>MIIKSKNVLRAQRTEPKHQFSAMSKTCGENLSQNEHRLIRRQRNKCYSTNGKWQQLLLLENLTKEERNIINKLFPECMTDEEKEDAGKGEEEVYKTRPVPWLINEVVAQSATRILNRLIFPFYLLF</sequence>
<keyword evidence="2" id="KW-1185">Reference proteome</keyword>
<dbReference type="Proteomes" id="UP000594262">
    <property type="component" value="Unplaced"/>
</dbReference>
<accession>A0A7M5WLU6</accession>
<organism evidence="1 2">
    <name type="scientific">Clytia hemisphaerica</name>
    <dbReference type="NCBI Taxonomy" id="252671"/>
    <lineage>
        <taxon>Eukaryota</taxon>
        <taxon>Metazoa</taxon>
        <taxon>Cnidaria</taxon>
        <taxon>Hydrozoa</taxon>
        <taxon>Hydroidolina</taxon>
        <taxon>Leptothecata</taxon>
        <taxon>Obeliida</taxon>
        <taxon>Clytiidae</taxon>
        <taxon>Clytia</taxon>
    </lineage>
</organism>
<protein>
    <submittedName>
        <fullName evidence="1">Uncharacterized protein</fullName>
    </submittedName>
</protein>
<proteinExistence type="predicted"/>